<dbReference type="Proteomes" id="UP000254764">
    <property type="component" value="Unassembled WGS sequence"/>
</dbReference>
<dbReference type="GO" id="GO:0004674">
    <property type="term" value="F:protein serine/threonine kinase activity"/>
    <property type="evidence" value="ECO:0007669"/>
    <property type="project" value="TreeGrafter"/>
</dbReference>
<dbReference type="InterPro" id="IPR006016">
    <property type="entry name" value="UspA"/>
</dbReference>
<evidence type="ECO:0000256" key="5">
    <source>
        <dbReference type="ARBA" id="ARBA00022840"/>
    </source>
</evidence>
<dbReference type="PROSITE" id="PS50011">
    <property type="entry name" value="PROTEIN_KINASE_DOM"/>
    <property type="match status" value="1"/>
</dbReference>
<dbReference type="AlphaFoldDB" id="A0A376ACR7"/>
<dbReference type="PANTHER" id="PTHR43289:SF34">
    <property type="entry name" value="SERINE_THREONINE-PROTEIN KINASE YBDM-RELATED"/>
    <property type="match status" value="1"/>
</dbReference>
<dbReference type="Gene3D" id="3.40.50.12370">
    <property type="match status" value="1"/>
</dbReference>
<reference evidence="8" key="1">
    <citation type="submission" date="2018-07" db="EMBL/GenBank/DDBJ databases">
        <authorList>
            <person name="Peiro R."/>
            <person name="Begona"/>
            <person name="Cbmso G."/>
            <person name="Lopez M."/>
            <person name="Gonzalez S."/>
        </authorList>
    </citation>
    <scope>NUCLEOTIDE SEQUENCE [LARGE SCALE GENOMIC DNA]</scope>
</reference>
<dbReference type="PANTHER" id="PTHR43289">
    <property type="entry name" value="MITOGEN-ACTIVATED PROTEIN KINASE KINASE KINASE 20-RELATED"/>
    <property type="match status" value="1"/>
</dbReference>
<dbReference type="InterPro" id="IPR008271">
    <property type="entry name" value="Ser/Thr_kinase_AS"/>
</dbReference>
<keyword evidence="8" id="KW-1185">Reference proteome</keyword>
<dbReference type="SUPFAM" id="SSF56112">
    <property type="entry name" value="Protein kinase-like (PK-like)"/>
    <property type="match status" value="1"/>
</dbReference>
<evidence type="ECO:0000256" key="1">
    <source>
        <dbReference type="ARBA" id="ARBA00008791"/>
    </source>
</evidence>
<feature type="domain" description="Protein kinase" evidence="6">
    <location>
        <begin position="15"/>
        <end position="275"/>
    </location>
</feature>
<proteinExistence type="inferred from homology"/>
<gene>
    <name evidence="7" type="ORF">RHIZ70_1155</name>
</gene>
<dbReference type="SMART" id="SM00220">
    <property type="entry name" value="S_TKc"/>
    <property type="match status" value="1"/>
</dbReference>
<dbReference type="Gene3D" id="3.30.200.20">
    <property type="entry name" value="Phosphorylase Kinase, domain 1"/>
    <property type="match status" value="1"/>
</dbReference>
<keyword evidence="5" id="KW-0067">ATP-binding</keyword>
<organism evidence="7 8">
    <name type="scientific">Ciceribacter selenitireducens ATCC BAA-1503</name>
    <dbReference type="NCBI Taxonomy" id="1336235"/>
    <lineage>
        <taxon>Bacteria</taxon>
        <taxon>Pseudomonadati</taxon>
        <taxon>Pseudomonadota</taxon>
        <taxon>Alphaproteobacteria</taxon>
        <taxon>Hyphomicrobiales</taxon>
        <taxon>Rhizobiaceae</taxon>
        <taxon>Ciceribacter</taxon>
    </lineage>
</organism>
<keyword evidence="3" id="KW-0547">Nucleotide-binding</keyword>
<dbReference type="Pfam" id="PF00582">
    <property type="entry name" value="Usp"/>
    <property type="match status" value="1"/>
</dbReference>
<protein>
    <recommendedName>
        <fullName evidence="6">Protein kinase domain-containing protein</fullName>
    </recommendedName>
</protein>
<keyword evidence="2" id="KW-0808">Transferase</keyword>
<dbReference type="STRING" id="1336235.GCA_000518785_01752"/>
<sequence length="470" mass="51910">MPKTRIHPGDVIDGFTIGELAHRGGMAKLFSVTHPDYDFPMLMKVPEMGAGTDPAMIVGFEMEQMILPRLSGRHVPRFVANGDFATQPYIVFERLTGKSLYPMLDDLPRPPEEVASLGCRIAAALVDLHRQNVVHLDIKPSNIMFRETGEAVLVDYGLARHLHLPDLMDEEFRLPYGTAPYMAPEQILGVRSDFRSDIFALGVLLYFFATAKRPFGDPQRLKGLKKRLWRDPVPPRALTPDLPKPLQEVILRCLEINPARRYPTAAQLMMDLQDLSKVTLTARAEKLERDGWGAVIKRRFNPDPMELLRPQAATETAAGAPIVMVAIDLSDGSDELADALRLTVSRIIEKTPNARIACLNVLKIARISLESDLDAEGNNKHVARLVQLKHWAEPLKAPEGTITYHVIEAISPAAAILDYARQNIVDHIVMGARANSTMRSLLGSVSGEVAATAPCTVTVVRVRPPGDAAE</sequence>
<dbReference type="CDD" id="cd00293">
    <property type="entry name" value="USP-like"/>
    <property type="match status" value="1"/>
</dbReference>
<dbReference type="SUPFAM" id="SSF52402">
    <property type="entry name" value="Adenine nucleotide alpha hydrolases-like"/>
    <property type="match status" value="1"/>
</dbReference>
<comment type="similarity">
    <text evidence="1">Belongs to the universal stress protein A family.</text>
</comment>
<dbReference type="InterPro" id="IPR011009">
    <property type="entry name" value="Kinase-like_dom_sf"/>
</dbReference>
<evidence type="ECO:0000313" key="7">
    <source>
        <dbReference type="EMBL" id="SSC65447.1"/>
    </source>
</evidence>
<evidence type="ECO:0000256" key="3">
    <source>
        <dbReference type="ARBA" id="ARBA00022741"/>
    </source>
</evidence>
<dbReference type="InterPro" id="IPR000719">
    <property type="entry name" value="Prot_kinase_dom"/>
</dbReference>
<evidence type="ECO:0000256" key="2">
    <source>
        <dbReference type="ARBA" id="ARBA00022679"/>
    </source>
</evidence>
<dbReference type="Pfam" id="PF00069">
    <property type="entry name" value="Pkinase"/>
    <property type="match status" value="1"/>
</dbReference>
<dbReference type="PRINTS" id="PR01438">
    <property type="entry name" value="UNVRSLSTRESS"/>
</dbReference>
<name>A0A376ACR7_9HYPH</name>
<dbReference type="GO" id="GO:0005524">
    <property type="term" value="F:ATP binding"/>
    <property type="evidence" value="ECO:0007669"/>
    <property type="project" value="UniProtKB-KW"/>
</dbReference>
<evidence type="ECO:0000256" key="4">
    <source>
        <dbReference type="ARBA" id="ARBA00022777"/>
    </source>
</evidence>
<dbReference type="EMBL" id="UEYP01000001">
    <property type="protein sequence ID" value="SSC65447.1"/>
    <property type="molecule type" value="Genomic_DNA"/>
</dbReference>
<dbReference type="Gene3D" id="1.10.510.10">
    <property type="entry name" value="Transferase(Phosphotransferase) domain 1"/>
    <property type="match status" value="1"/>
</dbReference>
<dbReference type="RefSeq" id="WP_115668513.1">
    <property type="nucleotide sequence ID" value="NZ_UEYP01000001.1"/>
</dbReference>
<dbReference type="InterPro" id="IPR006015">
    <property type="entry name" value="Universal_stress_UspA"/>
</dbReference>
<dbReference type="CDD" id="cd14014">
    <property type="entry name" value="STKc_PknB_like"/>
    <property type="match status" value="1"/>
</dbReference>
<dbReference type="PROSITE" id="PS00108">
    <property type="entry name" value="PROTEIN_KINASE_ST"/>
    <property type="match status" value="1"/>
</dbReference>
<evidence type="ECO:0000313" key="8">
    <source>
        <dbReference type="Proteomes" id="UP000254764"/>
    </source>
</evidence>
<keyword evidence="4" id="KW-0418">Kinase</keyword>
<accession>A0A376ACR7</accession>
<evidence type="ECO:0000259" key="6">
    <source>
        <dbReference type="PROSITE" id="PS50011"/>
    </source>
</evidence>
<dbReference type="OrthoDB" id="9801841at2"/>